<evidence type="ECO:0000256" key="6">
    <source>
        <dbReference type="ARBA" id="ARBA00022741"/>
    </source>
</evidence>
<dbReference type="PaxDb" id="3880-AES61049"/>
<comment type="cofactor">
    <cofactor evidence="2">
        <name>Ca(2+)</name>
        <dbReference type="ChEBI" id="CHEBI:29108"/>
    </cofactor>
</comment>
<dbReference type="GO" id="GO:0003677">
    <property type="term" value="F:DNA binding"/>
    <property type="evidence" value="ECO:0007669"/>
    <property type="project" value="UniProtKB-UniRule"/>
</dbReference>
<dbReference type="InterPro" id="IPR031660">
    <property type="entry name" value="TOPRIM_C"/>
</dbReference>
<dbReference type="Gene3D" id="1.10.268.10">
    <property type="entry name" value="Topoisomerase, domain 3"/>
    <property type="match status" value="1"/>
</dbReference>
<dbReference type="Pfam" id="PF00521">
    <property type="entry name" value="DNA_topoisoIV"/>
    <property type="match status" value="1"/>
</dbReference>
<protein>
    <recommendedName>
        <fullName evidence="13">DNA topoisomerase 2</fullName>
        <ecNumber evidence="13">5.6.2.2</ecNumber>
    </recommendedName>
</protein>
<dbReference type="Proteomes" id="UP000002051">
    <property type="component" value="Unassembled WGS sequence"/>
</dbReference>
<dbReference type="SUPFAM" id="SSF54211">
    <property type="entry name" value="Ribosomal protein S5 domain 2-like"/>
    <property type="match status" value="1"/>
</dbReference>
<accession>G7I3Z5</accession>
<dbReference type="GO" id="GO:0006265">
    <property type="term" value="P:DNA topological change"/>
    <property type="evidence" value="ECO:0007669"/>
    <property type="project" value="UniProtKB-UniRule"/>
</dbReference>
<dbReference type="Gene3D" id="3.30.230.10">
    <property type="match status" value="1"/>
</dbReference>
<evidence type="ECO:0000313" key="16">
    <source>
        <dbReference type="EMBL" id="AES61049.2"/>
    </source>
</evidence>
<dbReference type="PRINTS" id="PR01158">
    <property type="entry name" value="TOPISMRASEII"/>
</dbReference>
<keyword evidence="18" id="KW-1185">Reference proteome</keyword>
<dbReference type="InterPro" id="IPR013759">
    <property type="entry name" value="Topo_IIA_B_C"/>
</dbReference>
<name>G7I3Z5_MEDTR</name>
<dbReference type="InterPro" id="IPR013757">
    <property type="entry name" value="Topo_IIA_A_a_sf"/>
</dbReference>
<reference evidence="16 18" key="2">
    <citation type="journal article" date="2014" name="BMC Genomics">
        <title>An improved genome release (version Mt4.0) for the model legume Medicago truncatula.</title>
        <authorList>
            <person name="Tang H."/>
            <person name="Krishnakumar V."/>
            <person name="Bidwell S."/>
            <person name="Rosen B."/>
            <person name="Chan A."/>
            <person name="Zhou S."/>
            <person name="Gentzbittel L."/>
            <person name="Childs K.L."/>
            <person name="Yandell M."/>
            <person name="Gundlach H."/>
            <person name="Mayer K.F."/>
            <person name="Schwartz D.C."/>
            <person name="Town C.D."/>
        </authorList>
    </citation>
    <scope>GENOME REANNOTATION</scope>
    <source>
        <strain evidence="16">A17</strain>
        <strain evidence="17 18">cv. Jemalong A17</strain>
    </source>
</reference>
<dbReference type="EC" id="5.6.2.2" evidence="13"/>
<keyword evidence="14" id="KW-0175">Coiled coil</keyword>
<comment type="cofactor">
    <cofactor evidence="3">
        <name>Mg(2+)</name>
        <dbReference type="ChEBI" id="CHEBI:18420"/>
    </cofactor>
</comment>
<evidence type="ECO:0000256" key="2">
    <source>
        <dbReference type="ARBA" id="ARBA00001913"/>
    </source>
</evidence>
<evidence type="ECO:0000313" key="17">
    <source>
        <dbReference type="EnsemblPlants" id="AES61049"/>
    </source>
</evidence>
<evidence type="ECO:0000256" key="1">
    <source>
        <dbReference type="ARBA" id="ARBA00000185"/>
    </source>
</evidence>
<dbReference type="FunFam" id="3.40.50.670:FF:000001">
    <property type="entry name" value="DNA topoisomerase 2"/>
    <property type="match status" value="1"/>
</dbReference>
<dbReference type="HOGENOM" id="CLU_001935_1_1_1"/>
<dbReference type="SMART" id="SM00434">
    <property type="entry name" value="TOP4c"/>
    <property type="match status" value="1"/>
</dbReference>
<comment type="subunit">
    <text evidence="13">Homodimer.</text>
</comment>
<dbReference type="GO" id="GO:0000712">
    <property type="term" value="P:resolution of meiotic recombination intermediates"/>
    <property type="evidence" value="ECO:0000318"/>
    <property type="project" value="GO_Central"/>
</dbReference>
<proteinExistence type="inferred from homology"/>
<keyword evidence="8" id="KW-0460">Magnesium</keyword>
<dbReference type="InterPro" id="IPR050634">
    <property type="entry name" value="DNA_Topoisomerase_II"/>
</dbReference>
<reference evidence="16 18" key="1">
    <citation type="journal article" date="2011" name="Nature">
        <title>The Medicago genome provides insight into the evolution of rhizobial symbioses.</title>
        <authorList>
            <person name="Young N.D."/>
            <person name="Debelle F."/>
            <person name="Oldroyd G.E."/>
            <person name="Geurts R."/>
            <person name="Cannon S.B."/>
            <person name="Udvardi M.K."/>
            <person name="Benedito V.A."/>
            <person name="Mayer K.F."/>
            <person name="Gouzy J."/>
            <person name="Schoof H."/>
            <person name="Van de Peer Y."/>
            <person name="Proost S."/>
            <person name="Cook D.R."/>
            <person name="Meyers B.C."/>
            <person name="Spannagl M."/>
            <person name="Cheung F."/>
            <person name="De Mita S."/>
            <person name="Krishnakumar V."/>
            <person name="Gundlach H."/>
            <person name="Zhou S."/>
            <person name="Mudge J."/>
            <person name="Bharti A.K."/>
            <person name="Murray J.D."/>
            <person name="Naoumkina M.A."/>
            <person name="Rosen B."/>
            <person name="Silverstein K.A."/>
            <person name="Tang H."/>
            <person name="Rombauts S."/>
            <person name="Zhao P.X."/>
            <person name="Zhou P."/>
            <person name="Barbe V."/>
            <person name="Bardou P."/>
            <person name="Bechner M."/>
            <person name="Bellec A."/>
            <person name="Berger A."/>
            <person name="Berges H."/>
            <person name="Bidwell S."/>
            <person name="Bisseling T."/>
            <person name="Choisne N."/>
            <person name="Couloux A."/>
            <person name="Denny R."/>
            <person name="Deshpande S."/>
            <person name="Dai X."/>
            <person name="Doyle J.J."/>
            <person name="Dudez A.M."/>
            <person name="Farmer A.D."/>
            <person name="Fouteau S."/>
            <person name="Franken C."/>
            <person name="Gibelin C."/>
            <person name="Gish J."/>
            <person name="Goldstein S."/>
            <person name="Gonzalez A.J."/>
            <person name="Green P.J."/>
            <person name="Hallab A."/>
            <person name="Hartog M."/>
            <person name="Hua A."/>
            <person name="Humphray S.J."/>
            <person name="Jeong D.H."/>
            <person name="Jing Y."/>
            <person name="Jocker A."/>
            <person name="Kenton S.M."/>
            <person name="Kim D.J."/>
            <person name="Klee K."/>
            <person name="Lai H."/>
            <person name="Lang C."/>
            <person name="Lin S."/>
            <person name="Macmil S.L."/>
            <person name="Magdelenat G."/>
            <person name="Matthews L."/>
            <person name="McCorrison J."/>
            <person name="Monaghan E.L."/>
            <person name="Mun J.H."/>
            <person name="Najar F.Z."/>
            <person name="Nicholson C."/>
            <person name="Noirot C."/>
            <person name="O'Bleness M."/>
            <person name="Paule C.R."/>
            <person name="Poulain J."/>
            <person name="Prion F."/>
            <person name="Qin B."/>
            <person name="Qu C."/>
            <person name="Retzel E.F."/>
            <person name="Riddle C."/>
            <person name="Sallet E."/>
            <person name="Samain S."/>
            <person name="Samson N."/>
            <person name="Sanders I."/>
            <person name="Saurat O."/>
            <person name="Scarpelli C."/>
            <person name="Schiex T."/>
            <person name="Segurens B."/>
            <person name="Severin A.J."/>
            <person name="Sherrier D.J."/>
            <person name="Shi R."/>
            <person name="Sims S."/>
            <person name="Singer S.R."/>
            <person name="Sinharoy S."/>
            <person name="Sterck L."/>
            <person name="Viollet A."/>
            <person name="Wang B.B."/>
            <person name="Wang K."/>
            <person name="Wang M."/>
            <person name="Wang X."/>
            <person name="Warfsmann J."/>
            <person name="Weissenbach J."/>
            <person name="White D.D."/>
            <person name="White J.D."/>
            <person name="Wiley G.B."/>
            <person name="Wincker P."/>
            <person name="Xing Y."/>
            <person name="Yang L."/>
            <person name="Yao Z."/>
            <person name="Ying F."/>
            <person name="Zhai J."/>
            <person name="Zhou L."/>
            <person name="Zuber A."/>
            <person name="Denarie J."/>
            <person name="Dixon R.A."/>
            <person name="May G.D."/>
            <person name="Schwartz D.C."/>
            <person name="Rogers J."/>
            <person name="Quetier F."/>
            <person name="Town C.D."/>
            <person name="Roe B.A."/>
        </authorList>
    </citation>
    <scope>NUCLEOTIDE SEQUENCE [LARGE SCALE GENOMIC DNA]</scope>
    <source>
        <strain evidence="16">A17</strain>
        <strain evidence="17 18">cv. Jemalong A17</strain>
    </source>
</reference>
<feature type="coiled-coil region" evidence="14">
    <location>
        <begin position="953"/>
        <end position="980"/>
    </location>
</feature>
<dbReference type="Pfam" id="PF00204">
    <property type="entry name" value="DNA_gyraseB"/>
    <property type="match status" value="1"/>
</dbReference>
<dbReference type="Gene3D" id="3.30.1360.40">
    <property type="match status" value="1"/>
</dbReference>
<keyword evidence="11 13" id="KW-0413">Isomerase</keyword>
<comment type="function">
    <text evidence="13">Control of topological states of DNA by transient breakage and subsequent rejoining of DNA strands. Topoisomerase II makes double-strand breaks.</text>
</comment>
<accession>A0A0C3UPL2</accession>
<dbReference type="GO" id="GO:0003918">
    <property type="term" value="F:DNA topoisomerase type II (double strand cut, ATP-hydrolyzing) activity"/>
    <property type="evidence" value="ECO:0000318"/>
    <property type="project" value="GO_Central"/>
</dbReference>
<dbReference type="InterPro" id="IPR014721">
    <property type="entry name" value="Ribsml_uS5_D2-typ_fold_subgr"/>
</dbReference>
<dbReference type="GO" id="GO:0046872">
    <property type="term" value="F:metal ion binding"/>
    <property type="evidence" value="ECO:0007669"/>
    <property type="project" value="UniProtKB-KW"/>
</dbReference>
<dbReference type="Gene3D" id="3.30.1490.30">
    <property type="match status" value="1"/>
</dbReference>
<evidence type="ECO:0000256" key="9">
    <source>
        <dbReference type="ARBA" id="ARBA00023029"/>
    </source>
</evidence>
<dbReference type="GO" id="GO:0005634">
    <property type="term" value="C:nucleus"/>
    <property type="evidence" value="ECO:0000318"/>
    <property type="project" value="GO_Central"/>
</dbReference>
<dbReference type="EnsemblPlants" id="AES61049">
    <property type="protein sequence ID" value="AES61049"/>
    <property type="gene ID" value="MTR_1g075370"/>
</dbReference>
<dbReference type="PROSITE" id="PS52040">
    <property type="entry name" value="TOPO_IIA"/>
    <property type="match status" value="1"/>
</dbReference>
<dbReference type="AlphaFoldDB" id="G7I3Z5"/>
<comment type="similarity">
    <text evidence="4 13">Belongs to the type II topoisomerase family.</text>
</comment>
<dbReference type="Pfam" id="PF16898">
    <property type="entry name" value="TOPRIM_C"/>
    <property type="match status" value="1"/>
</dbReference>
<dbReference type="Gene3D" id="3.90.199.10">
    <property type="entry name" value="Topoisomerase II, domain 5"/>
    <property type="match status" value="1"/>
</dbReference>
<dbReference type="GO" id="GO:0005524">
    <property type="term" value="F:ATP binding"/>
    <property type="evidence" value="ECO:0007669"/>
    <property type="project" value="UniProtKB-UniRule"/>
</dbReference>
<dbReference type="InterPro" id="IPR001154">
    <property type="entry name" value="TopoII_euk"/>
</dbReference>
<dbReference type="Gene3D" id="3.40.50.670">
    <property type="match status" value="1"/>
</dbReference>
<dbReference type="InterPro" id="IPR013506">
    <property type="entry name" value="Topo_IIA_bsu_dom2"/>
</dbReference>
<dbReference type="InterPro" id="IPR013760">
    <property type="entry name" value="Topo_IIA-like_dom_sf"/>
</dbReference>
<evidence type="ECO:0000256" key="13">
    <source>
        <dbReference type="RuleBase" id="RU362094"/>
    </source>
</evidence>
<dbReference type="EMBL" id="CM001217">
    <property type="protein sequence ID" value="AES61049.2"/>
    <property type="molecule type" value="Genomic_DNA"/>
</dbReference>
<dbReference type="SMART" id="SM00433">
    <property type="entry name" value="TOP2c"/>
    <property type="match status" value="1"/>
</dbReference>
<dbReference type="Gene3D" id="3.30.565.10">
    <property type="entry name" value="Histidine kinase-like ATPase, C-terminal domain"/>
    <property type="match status" value="1"/>
</dbReference>
<dbReference type="GO" id="GO:0000819">
    <property type="term" value="P:sister chromatid segregation"/>
    <property type="evidence" value="ECO:0000318"/>
    <property type="project" value="GO_Central"/>
</dbReference>
<evidence type="ECO:0000256" key="5">
    <source>
        <dbReference type="ARBA" id="ARBA00022723"/>
    </source>
</evidence>
<keyword evidence="7 13" id="KW-0067">ATP-binding</keyword>
<dbReference type="InterPro" id="IPR002205">
    <property type="entry name" value="Topo_IIA_dom_A"/>
</dbReference>
<evidence type="ECO:0000256" key="10">
    <source>
        <dbReference type="ARBA" id="ARBA00023125"/>
    </source>
</evidence>
<sequence>MDRLEVNIIPEVNEIYVYMKGVPLLGDETFDNVIKKFHPTNLYSSYCYVEIADGQRFWSQEFHNATPVATKCFNLCDNGKWTNVMFKPDLDKFDMKNLEKDVIALMKKRVLDMAVCLGETVTVVLNGTVIPVKSFKDYANFFLDRAKPFPLPRTHAKLGDRLEICLSLSDGKFQQVSFVNSIATIKGGTHVDYITKQITTYIKKEVLKKKHVNVNADTVKNQLWVFVNALIDNPAFNSQTKEMLTTKPARLGLKFFPGSMLNDVQKSQILDNLLPRIPFKHRTHVDAKLAGRPDSGKCTLILTQGQYVKDLAMSGLSAVVDPDLYGVFPLSSKLLNATRDSRKLFKKKEIQNLMAILGLVRNKKYSNAKCLRYGQLMVMANQDEDGAHFKGLLINFFYSFWPSLLKVSKFMSVFTFPIIKASDSKKGKELSFDSMQQYEDWKKELGNTANDWEIKYCQGLSSAQEVREYFQDLGKHRAYFVWDDKDETSIKLAFSKKAEEWEAWIGNSQPGTCNYERKVINYRNFVNKELLFSSMKNLQRSIPSVVDGLTLGQRKTLFCSFEMNLTKQTEVCRLTAYVTEHSYCHYGQQSIASTIIGMAQDFVGSNNINLLIPYGQFGTRDLGGKDHASSRKLYIKLNCVTRLLFPVDDDKLLEYLNEDGRSIQPNWYIPIIPLVLVNGCHAMGTCFSSDIPKYHPYEIIKNVRRFLNNEEMVSMKPWYKGFGGTIEKSAKGIGYYTVDGLVERINEQTFRIKELPIRMWTEDYKKFLEKITARGLIESFRQKGDYEIVNFKVNVKQEEIATIEKDEELRKKFNLTCTISTSNMYLFDAEGKIKKYNTPEQILEEFCTLRLKYYVRRKQYLVKNFTQLLRSLRIKQKFISNIVNEKFNPINRRAELLIEILKKGKSAEPHVAGAIDYSSKEQEAGEQESVSQSVSIEGATLGDYEYLSSLPFENFTLESLKKLEAELDEKENELKTLEHTSPDLMWLNDLELFEKEFDVM</sequence>
<dbReference type="InterPro" id="IPR020568">
    <property type="entry name" value="Ribosomal_Su5_D2-typ_SF"/>
</dbReference>
<comment type="caution">
    <text evidence="12">Lacks conserved residue(s) required for the propagation of feature annotation.</text>
</comment>
<keyword evidence="5" id="KW-0479">Metal-binding</keyword>
<evidence type="ECO:0000256" key="12">
    <source>
        <dbReference type="PROSITE-ProRule" id="PRU01384"/>
    </source>
</evidence>
<dbReference type="InterPro" id="IPR036890">
    <property type="entry name" value="HATPase_C_sf"/>
</dbReference>
<gene>
    <name evidence="16" type="ordered locus">MTR_1g075370</name>
</gene>
<dbReference type="SUPFAM" id="SSF55874">
    <property type="entry name" value="ATPase domain of HSP90 chaperone/DNA topoisomerase II/histidine kinase"/>
    <property type="match status" value="1"/>
</dbReference>
<dbReference type="CDD" id="cd03481">
    <property type="entry name" value="TopoIIA_Trans_ScTopoIIA"/>
    <property type="match status" value="1"/>
</dbReference>
<dbReference type="InterPro" id="IPR001241">
    <property type="entry name" value="Topo_IIA"/>
</dbReference>
<dbReference type="FunFam" id="3.90.199.10:FF:000002">
    <property type="entry name" value="DNA topoisomerase 2"/>
    <property type="match status" value="1"/>
</dbReference>
<evidence type="ECO:0000256" key="8">
    <source>
        <dbReference type="ARBA" id="ARBA00022842"/>
    </source>
</evidence>
<evidence type="ECO:0000256" key="14">
    <source>
        <dbReference type="SAM" id="Coils"/>
    </source>
</evidence>
<dbReference type="eggNOG" id="KOG0355">
    <property type="taxonomic scope" value="Eukaryota"/>
</dbReference>
<keyword evidence="10 12" id="KW-0238">DNA-binding</keyword>
<keyword evidence="9 13" id="KW-0799">Topoisomerase</keyword>
<evidence type="ECO:0000256" key="3">
    <source>
        <dbReference type="ARBA" id="ARBA00001946"/>
    </source>
</evidence>
<evidence type="ECO:0000259" key="15">
    <source>
        <dbReference type="PROSITE" id="PS52040"/>
    </source>
</evidence>
<comment type="catalytic activity">
    <reaction evidence="1 13">
        <text>ATP-dependent breakage, passage and rejoining of double-stranded DNA.</text>
        <dbReference type="EC" id="5.6.2.2"/>
    </reaction>
</comment>
<dbReference type="STRING" id="3880.G7I3Z5"/>
<evidence type="ECO:0000256" key="11">
    <source>
        <dbReference type="ARBA" id="ARBA00023235"/>
    </source>
</evidence>
<dbReference type="InterPro" id="IPR013758">
    <property type="entry name" value="Topo_IIA_A/C_ab"/>
</dbReference>
<evidence type="ECO:0000313" key="18">
    <source>
        <dbReference type="Proteomes" id="UP000002051"/>
    </source>
</evidence>
<keyword evidence="6 13" id="KW-0547">Nucleotide-binding</keyword>
<dbReference type="PANTHER" id="PTHR10169">
    <property type="entry name" value="DNA TOPOISOMERASE/GYRASE"/>
    <property type="match status" value="1"/>
</dbReference>
<organism evidence="16 18">
    <name type="scientific">Medicago truncatula</name>
    <name type="common">Barrel medic</name>
    <name type="synonym">Medicago tribuloides</name>
    <dbReference type="NCBI Taxonomy" id="3880"/>
    <lineage>
        <taxon>Eukaryota</taxon>
        <taxon>Viridiplantae</taxon>
        <taxon>Streptophyta</taxon>
        <taxon>Embryophyta</taxon>
        <taxon>Tracheophyta</taxon>
        <taxon>Spermatophyta</taxon>
        <taxon>Magnoliopsida</taxon>
        <taxon>eudicotyledons</taxon>
        <taxon>Gunneridae</taxon>
        <taxon>Pentapetalae</taxon>
        <taxon>rosids</taxon>
        <taxon>fabids</taxon>
        <taxon>Fabales</taxon>
        <taxon>Fabaceae</taxon>
        <taxon>Papilionoideae</taxon>
        <taxon>50 kb inversion clade</taxon>
        <taxon>NPAAA clade</taxon>
        <taxon>Hologalegina</taxon>
        <taxon>IRL clade</taxon>
        <taxon>Trifolieae</taxon>
        <taxon>Medicago</taxon>
    </lineage>
</organism>
<feature type="domain" description="Topo IIA-type catalytic" evidence="15">
    <location>
        <begin position="542"/>
        <end position="990"/>
    </location>
</feature>
<evidence type="ECO:0000256" key="7">
    <source>
        <dbReference type="ARBA" id="ARBA00022840"/>
    </source>
</evidence>
<dbReference type="SUPFAM" id="SSF56719">
    <property type="entry name" value="Type II DNA topoisomerase"/>
    <property type="match status" value="1"/>
</dbReference>
<evidence type="ECO:0000256" key="4">
    <source>
        <dbReference type="ARBA" id="ARBA00011080"/>
    </source>
</evidence>
<reference evidence="17" key="3">
    <citation type="submission" date="2015-04" db="UniProtKB">
        <authorList>
            <consortium name="EnsemblPlants"/>
        </authorList>
    </citation>
    <scope>IDENTIFICATION</scope>
    <source>
        <strain evidence="17">cv. Jemalong A17</strain>
    </source>
</reference>
<dbReference type="PANTHER" id="PTHR10169:SF38">
    <property type="entry name" value="DNA TOPOISOMERASE 2"/>
    <property type="match status" value="1"/>
</dbReference>